<organism evidence="1 2">
    <name type="scientific">Prorocentrum cordatum</name>
    <dbReference type="NCBI Taxonomy" id="2364126"/>
    <lineage>
        <taxon>Eukaryota</taxon>
        <taxon>Sar</taxon>
        <taxon>Alveolata</taxon>
        <taxon>Dinophyceae</taxon>
        <taxon>Prorocentrales</taxon>
        <taxon>Prorocentraceae</taxon>
        <taxon>Prorocentrum</taxon>
    </lineage>
</organism>
<name>A0ABN9QYW7_9DINO</name>
<dbReference type="EMBL" id="CAUYUJ010004931">
    <property type="protein sequence ID" value="CAK0811608.1"/>
    <property type="molecule type" value="Genomic_DNA"/>
</dbReference>
<keyword evidence="2" id="KW-1185">Reference proteome</keyword>
<reference evidence="1" key="1">
    <citation type="submission" date="2023-10" db="EMBL/GenBank/DDBJ databases">
        <authorList>
            <person name="Chen Y."/>
            <person name="Shah S."/>
            <person name="Dougan E. K."/>
            <person name="Thang M."/>
            <person name="Chan C."/>
        </authorList>
    </citation>
    <scope>NUCLEOTIDE SEQUENCE [LARGE SCALE GENOMIC DNA]</scope>
</reference>
<gene>
    <name evidence="1" type="ORF">PCOR1329_LOCUS16151</name>
</gene>
<accession>A0ABN9QYW7</accession>
<evidence type="ECO:0000313" key="2">
    <source>
        <dbReference type="Proteomes" id="UP001189429"/>
    </source>
</evidence>
<protein>
    <submittedName>
        <fullName evidence="1">Uncharacterized protein</fullName>
    </submittedName>
</protein>
<feature type="non-terminal residue" evidence="1">
    <location>
        <position position="58"/>
    </location>
</feature>
<feature type="non-terminal residue" evidence="1">
    <location>
        <position position="1"/>
    </location>
</feature>
<proteinExistence type="predicted"/>
<evidence type="ECO:0000313" key="1">
    <source>
        <dbReference type="EMBL" id="CAK0811608.1"/>
    </source>
</evidence>
<comment type="caution">
    <text evidence="1">The sequence shown here is derived from an EMBL/GenBank/DDBJ whole genome shotgun (WGS) entry which is preliminary data.</text>
</comment>
<dbReference type="Proteomes" id="UP001189429">
    <property type="component" value="Unassembled WGS sequence"/>
</dbReference>
<sequence length="58" mass="6147">DLAEHCRKQCSRDGILCDLELGLDPANYVCAATWAVLVHLAGLQPASNNAELPGTIAQ</sequence>